<comment type="caution">
    <text evidence="1">The sequence shown here is derived from an EMBL/GenBank/DDBJ whole genome shotgun (WGS) entry which is preliminary data.</text>
</comment>
<organism evidence="1 2">
    <name type="scientific">Fodinibius salipaludis</name>
    <dbReference type="NCBI Taxonomy" id="2032627"/>
    <lineage>
        <taxon>Bacteria</taxon>
        <taxon>Pseudomonadati</taxon>
        <taxon>Balneolota</taxon>
        <taxon>Balneolia</taxon>
        <taxon>Balneolales</taxon>
        <taxon>Balneolaceae</taxon>
        <taxon>Fodinibius</taxon>
    </lineage>
</organism>
<dbReference type="OrthoDB" id="1490936at2"/>
<dbReference type="Proteomes" id="UP000218831">
    <property type="component" value="Unassembled WGS sequence"/>
</dbReference>
<dbReference type="EMBL" id="NSKE01000001">
    <property type="protein sequence ID" value="PAU95676.1"/>
    <property type="molecule type" value="Genomic_DNA"/>
</dbReference>
<protein>
    <recommendedName>
        <fullName evidence="3">Nucleotide-diphospho-sugar transferase domain-containing protein</fullName>
    </recommendedName>
</protein>
<dbReference type="RefSeq" id="WP_095604921.1">
    <property type="nucleotide sequence ID" value="NZ_NSKE01000001.1"/>
</dbReference>
<keyword evidence="2" id="KW-1185">Reference proteome</keyword>
<name>A0A2A2GDG3_9BACT</name>
<accession>A0A2A2GDG3</accession>
<dbReference type="InterPro" id="IPR029044">
    <property type="entry name" value="Nucleotide-diphossugar_trans"/>
</dbReference>
<reference evidence="1 2" key="1">
    <citation type="submission" date="2017-08" db="EMBL/GenBank/DDBJ databases">
        <title>Aliifodinibius alkalisoli sp. nov., isolated from saline alkaline soil.</title>
        <authorList>
            <person name="Liu D."/>
            <person name="Zhang G."/>
        </authorList>
    </citation>
    <scope>NUCLEOTIDE SEQUENCE [LARGE SCALE GENOMIC DNA]</scope>
    <source>
        <strain evidence="1 2">WN023</strain>
    </source>
</reference>
<evidence type="ECO:0000313" key="2">
    <source>
        <dbReference type="Proteomes" id="UP000218831"/>
    </source>
</evidence>
<sequence length="340" mass="39929">MLKSVQQKRLAPEGYVYATYGHPRYLKHAVASVVSLRRYDEDRPVALACTEKHENILEEHGLTGVFDYIHTLSEKHASIVGFKHHLHEFMFFEKNIFLDSDIIWCKEPENLWKSFEPYPFTITGTQISDNFFGGPKNIGIVADILFRRRKRTLDHFGLTYLSRVQTGMVYAQDYSLTKKVCELAQKMLDRKDETHFRSRTLEQGRSEESCEWSMAMAMSKLDLPVYPWLQGHTSPQLDYISDLTSHDADFEYVVCKYYSDRFVYSFRGLKSNLLRKLLINLFSLIPGKGDYLKTTPYCLHFGWYHEKQPFFEFSERTWNRLVKKQLPNLGDSQSRLKNLP</sequence>
<proteinExistence type="predicted"/>
<dbReference type="AlphaFoldDB" id="A0A2A2GDG3"/>
<evidence type="ECO:0008006" key="3">
    <source>
        <dbReference type="Google" id="ProtNLM"/>
    </source>
</evidence>
<gene>
    <name evidence="1" type="ORF">CK503_01030</name>
</gene>
<evidence type="ECO:0000313" key="1">
    <source>
        <dbReference type="EMBL" id="PAU95676.1"/>
    </source>
</evidence>
<dbReference type="SUPFAM" id="SSF53448">
    <property type="entry name" value="Nucleotide-diphospho-sugar transferases"/>
    <property type="match status" value="1"/>
</dbReference>